<reference key="2">
    <citation type="submission" date="2010-03" db="EMBL/GenBank/DDBJ databases">
        <authorList>
            <person name="Ma Z."/>
            <person name="Wang X."/>
            <person name="Liu H."/>
        </authorList>
    </citation>
    <scope>NUCLEOTIDE SEQUENCE</scope>
    <source>
        <strain>MP145</strain>
    </source>
</reference>
<dbReference type="Gene3D" id="2.60.120.260">
    <property type="entry name" value="Galactose-binding domain-like"/>
    <property type="match status" value="2"/>
</dbReference>
<evidence type="ECO:0000313" key="7">
    <source>
        <dbReference type="Proteomes" id="UP000001845"/>
    </source>
</evidence>
<proteinExistence type="predicted"/>
<keyword evidence="1" id="KW-0175">Coiled coil</keyword>
<dbReference type="PROSITE" id="PS51257">
    <property type="entry name" value="PROKAR_LIPOPROTEIN"/>
    <property type="match status" value="1"/>
</dbReference>
<feature type="coiled-coil region" evidence="1">
    <location>
        <begin position="486"/>
        <end position="527"/>
    </location>
</feature>
<keyword evidence="3" id="KW-0812">Transmembrane</keyword>
<reference evidence="7" key="1">
    <citation type="submission" date="2010-03" db="EMBL/GenBank/DDBJ databases">
        <title>The complete genome of Mycoplasma crocodyli MP145.</title>
        <authorList>
            <person name="Glass J.I."/>
            <person name="Durkin A.S."/>
            <person name="Hostetler J."/>
            <person name="Jackson J."/>
            <person name="Johnson J."/>
            <person name="May M.A."/>
            <person name="Paralanov V."/>
            <person name="Radune D."/>
            <person name="Szczypinski B."/>
            <person name="Brown D.R."/>
        </authorList>
    </citation>
    <scope>NUCLEOTIDE SEQUENCE [LARGE SCALE GENOMIC DNA]</scope>
    <source>
        <strain evidence="7">ATCC 51981 / MP145</strain>
    </source>
</reference>
<dbReference type="HOGENOM" id="CLU_259111_0_0_14"/>
<dbReference type="InterPro" id="IPR000421">
    <property type="entry name" value="FA58C"/>
</dbReference>
<evidence type="ECO:0000256" key="1">
    <source>
        <dbReference type="SAM" id="Coils"/>
    </source>
</evidence>
<evidence type="ECO:0000313" key="6">
    <source>
        <dbReference type="EMBL" id="ADE19514.1"/>
    </source>
</evidence>
<evidence type="ECO:0000259" key="5">
    <source>
        <dbReference type="Pfam" id="PF08305"/>
    </source>
</evidence>
<feature type="domain" description="F5/8 type C" evidence="4">
    <location>
        <begin position="1204"/>
        <end position="1319"/>
    </location>
</feature>
<accession>D5E665</accession>
<keyword evidence="3" id="KW-1133">Transmembrane helix</keyword>
<feature type="domain" description="F5/8 type C" evidence="4">
    <location>
        <begin position="1062"/>
        <end position="1181"/>
    </location>
</feature>
<dbReference type="eggNOG" id="COG2304">
    <property type="taxonomic scope" value="Bacteria"/>
</dbReference>
<dbReference type="Proteomes" id="UP000001845">
    <property type="component" value="Chromosome"/>
</dbReference>
<organism evidence="6 7">
    <name type="scientific">Mycoplasma crocodyli (strain ATCC 51981 / MP145)</name>
    <dbReference type="NCBI Taxonomy" id="512564"/>
    <lineage>
        <taxon>Bacteria</taxon>
        <taxon>Bacillati</taxon>
        <taxon>Mycoplasmatota</taxon>
        <taxon>Mollicutes</taxon>
        <taxon>Mycoplasmataceae</taxon>
        <taxon>Mycoplasma</taxon>
    </lineage>
</organism>
<keyword evidence="6" id="KW-0449">Lipoprotein</keyword>
<dbReference type="InterPro" id="IPR008979">
    <property type="entry name" value="Galactose-bd-like_sf"/>
</dbReference>
<protein>
    <submittedName>
        <fullName evidence="6">Possible hexose-binding (F5/8C domain) membrane lipoprotein (Alpha-N-acetylglucosaminidase)</fullName>
    </submittedName>
</protein>
<feature type="compositionally biased region" description="Basic and acidic residues" evidence="2">
    <location>
        <begin position="63"/>
        <end position="121"/>
    </location>
</feature>
<dbReference type="SUPFAM" id="SSF49785">
    <property type="entry name" value="Galactose-binding domain-like"/>
    <property type="match status" value="3"/>
</dbReference>
<feature type="domain" description="Glycosyl hydrolase family 98 putative carbohydrate-binding module" evidence="5">
    <location>
        <begin position="165"/>
        <end position="298"/>
    </location>
</feature>
<dbReference type="InterPro" id="IPR013222">
    <property type="entry name" value="Glyco_hyd_98_carb-bd"/>
</dbReference>
<reference evidence="6 7" key="3">
    <citation type="journal article" date="2011" name="J. Bacteriol.">
        <title>Genome sequences of Mycoplasma alligatoris A21JP2T and Mycoplasma crocodyli MP145T.</title>
        <authorList>
            <person name="Brown D.R."/>
            <person name="Farmerie W.G."/>
            <person name="May M."/>
            <person name="Benders G.A."/>
            <person name="Durkin A.S."/>
            <person name="Hlavinka K."/>
            <person name="Hostetler J."/>
            <person name="Jackson J."/>
            <person name="Johnson J."/>
            <person name="Miller R.H."/>
            <person name="Paralanov V."/>
            <person name="Radune D."/>
            <person name="Szczypinski B."/>
            <person name="Glass J.I."/>
        </authorList>
    </citation>
    <scope>NUCLEOTIDE SEQUENCE [LARGE SCALE GENOMIC DNA]</scope>
    <source>
        <strain evidence="7">ATCC 51981 / MP145</strain>
    </source>
</reference>
<dbReference type="OrthoDB" id="394925at2"/>
<dbReference type="Gene3D" id="2.60.120.1060">
    <property type="entry name" value="NPCBM/NEW2 domain"/>
    <property type="match status" value="1"/>
</dbReference>
<evidence type="ECO:0000256" key="3">
    <source>
        <dbReference type="SAM" id="Phobius"/>
    </source>
</evidence>
<gene>
    <name evidence="6" type="ordered locus">MCRO_0652</name>
</gene>
<dbReference type="EMBL" id="CP001991">
    <property type="protein sequence ID" value="ADE19514.1"/>
    <property type="molecule type" value="Genomic_DNA"/>
</dbReference>
<feature type="transmembrane region" description="Helical" evidence="3">
    <location>
        <begin position="7"/>
        <end position="24"/>
    </location>
</feature>
<keyword evidence="7" id="KW-1185">Reference proteome</keyword>
<evidence type="ECO:0000256" key="2">
    <source>
        <dbReference type="SAM" id="MobiDB-lite"/>
    </source>
</evidence>
<name>D5E665_MYCCM</name>
<feature type="region of interest" description="Disordered" evidence="2">
    <location>
        <begin position="63"/>
        <end position="130"/>
    </location>
</feature>
<sequence length="1330" mass="154623">MQKNKKVFWLNVGLVNLSIPFVIASCNPSNNNKKENTVSTDVATNSSFNPGVHTLKKESESVNFDDRKPSIPNENKEVNTNKVPDEINKNLDNKIETSSRENVNKDTNENDKNIDNLDNKIETSNYTNNNEDHEEKINDIIEIIKPNIQDEYIYLDELEFVNTPFYKINKNISYGNQKLELKINGKYKSFIKGIGAHANNSVNPNFAIVDISNKNYKYFEAYYGVNPSFRGKATGMKFEISGSYDNENWEVLTKDEESLTEESEAKKVKFDVGSYNFIKFNFINTGSRNSYNHGTIADGIFYKENYHKVFHENIENLLNVDEYNKLLRSFDYQNKALNIKSIENEIIKKEFLAKLPKEDVLNVINTNENYYDAAKWLFSNDADAKSLFNEYARFYDLGWRSHGNFARTFKLLLDLIIEHKADFTTNYVEKKEWLKTNVERKHVYQKLAAATAIIFAEDLRDNFNYQSNNFLTRYRIFKELRQEDDLEDQKEHLKKMKDALDMLNSHEDKNQKEITRLQNIIAKLEEQLRLNVIHPKLNIELFDNLSVEHMRWVVNANSADEEIKWLNWMSRRRSNFDGRFSIGGYDFVSYTTGDAHDKYYKKHELYQGDKSATAIEEWNKMDLKWSLSKFGIKNDGIPRNWVRFEVGQVCSGISFNGVAVLSSTGYPSTVVGQPGHAAYLNLKFTEGNLNNYWNIDNKVGGWNQAEKGERMMLNWRSKRDGNDYFENNVNYIQLAEQALNIKNRDKFYESNLYLSLEFEDMTFEQKEELYKKTLSVFSGNYNAWDKLVRLYKSDISKKTDEQIKQFAIDLILALKGNVFVYRTLLKSLMDSKSEDASLKFTVDHLVSEQIKHDGLLGKEDRLDYWILKEQSRQALNNQVGELASFSFDGTDDPLLVGTDTKQAIVFNIIYHNSASRFRYSLDCGVTWHSTDQRVHKLTDAELAELFKNECDLLVGIYGTETTFNIKINKVVLERKNYNFNELQRRVVGENAEKLVWTYDNHLSTSQWKTFDQELPLKNENTTIYVKMLAKMSDFESNTIPYLITAYDKDSDLFIRNNTYILTASKSQGGLDIKFANDGLENKYYHSIYSGLPVEELAFKYEFNAPQRVDYIDYLPHNGNGTILEADIMVSDDDKTYEKIGTYSGNSARQWKKINVKMTKAYKYLKIQATKVHGDKYLNANELNLFGYSAKYSKMETSEFEYKTNSEENNSYSKLSNAFNNNPYIIWHSKYDRSLKDSTYIEIDFKDNQNIDSIKLSPRQDVSSGFITKVNILVKEGNEWVSFKENYTMDADSKTKKIAINKDNIKGIKLELKGSNDEHYALSNIEILKKI</sequence>
<dbReference type="InterPro" id="IPR038637">
    <property type="entry name" value="NPCBM_sf"/>
</dbReference>
<dbReference type="RefSeq" id="WP_013054291.1">
    <property type="nucleotide sequence ID" value="NC_014014.1"/>
</dbReference>
<keyword evidence="3" id="KW-0472">Membrane</keyword>
<dbReference type="KEGG" id="mcd:MCRO_0652"/>
<dbReference type="Pfam" id="PF08305">
    <property type="entry name" value="NPCBM"/>
    <property type="match status" value="1"/>
</dbReference>
<dbReference type="Pfam" id="PF00754">
    <property type="entry name" value="F5_F8_type_C"/>
    <property type="match status" value="2"/>
</dbReference>
<evidence type="ECO:0000259" key="4">
    <source>
        <dbReference type="Pfam" id="PF00754"/>
    </source>
</evidence>